<keyword evidence="2" id="KW-1185">Reference proteome</keyword>
<dbReference type="eggNOG" id="ENOG502Z8S8">
    <property type="taxonomic scope" value="Bacteria"/>
</dbReference>
<evidence type="ECO:0000313" key="1">
    <source>
        <dbReference type="EMBL" id="KCZ58961.1"/>
    </source>
</evidence>
<dbReference type="InterPro" id="IPR027417">
    <property type="entry name" value="P-loop_NTPase"/>
</dbReference>
<accession>A0A062UIW9</accession>
<evidence type="ECO:0008006" key="3">
    <source>
        <dbReference type="Google" id="ProtNLM"/>
    </source>
</evidence>
<comment type="caution">
    <text evidence="1">The sequence shown here is derived from an EMBL/GenBank/DDBJ whole genome shotgun (WGS) entry which is preliminary data.</text>
</comment>
<reference evidence="1 2" key="1">
    <citation type="journal article" date="2014" name="Antonie Van Leeuwenhoek">
        <title>Hyphomonas beringensis sp. nov. and Hyphomonas chukchiensis sp. nov., isolated from surface seawater of the Bering Sea and Chukchi Sea.</title>
        <authorList>
            <person name="Li C."/>
            <person name="Lai Q."/>
            <person name="Li G."/>
            <person name="Dong C."/>
            <person name="Wang J."/>
            <person name="Liao Y."/>
            <person name="Shao Z."/>
        </authorList>
    </citation>
    <scope>NUCLEOTIDE SEQUENCE [LARGE SCALE GENOMIC DNA]</scope>
    <source>
        <strain evidence="1 2">BH-BN04-4</strain>
    </source>
</reference>
<dbReference type="PATRIC" id="fig|1280947.3.peg.1723"/>
<dbReference type="SUPFAM" id="SSF52540">
    <property type="entry name" value="P-loop containing nucleoside triphosphate hydrolases"/>
    <property type="match status" value="1"/>
</dbReference>
<name>A0A062UIW9_9PROT</name>
<dbReference type="AlphaFoldDB" id="A0A062UIW9"/>
<evidence type="ECO:0000313" key="2">
    <source>
        <dbReference type="Proteomes" id="UP000027190"/>
    </source>
</evidence>
<proteinExistence type="predicted"/>
<protein>
    <recommendedName>
        <fullName evidence="3">Sulfotransferase domain-containing protein</fullName>
    </recommendedName>
</protein>
<gene>
    <name evidence="1" type="ORF">HY30_04255</name>
</gene>
<dbReference type="EMBL" id="AWFG01000019">
    <property type="protein sequence ID" value="KCZ58961.1"/>
    <property type="molecule type" value="Genomic_DNA"/>
</dbReference>
<dbReference type="Gene3D" id="3.40.50.300">
    <property type="entry name" value="P-loop containing nucleotide triphosphate hydrolases"/>
    <property type="match status" value="1"/>
</dbReference>
<sequence length="256" mass="29228">MKQDNLNERNKEFVQAPLQQPVFLNSVPKCGTHLIRNIMRMFVPVEQQYHDTFLQIPNLRGHLRALSPEAPKLSWGHMLFSDDSAMAISPARHILLVRDPYSWVLARARFFLSENFDGGIGHLRSDKLEPEVLMNLMIFGIHGKAPELKDIFTFNAAAWLGTHACLYRYEDMVQHLKDINSLRAEQYFRQLLTDCGIAVPDDWRERVIIGSDKAQSSTSRDNLDVDDSRLPDVLPDAQKKLVDYAVPGLRALLGYA</sequence>
<dbReference type="Proteomes" id="UP000027190">
    <property type="component" value="Unassembled WGS sequence"/>
</dbReference>
<organism evidence="1 2">
    <name type="scientific">Hyphomonas chukchiensis</name>
    <dbReference type="NCBI Taxonomy" id="1280947"/>
    <lineage>
        <taxon>Bacteria</taxon>
        <taxon>Pseudomonadati</taxon>
        <taxon>Pseudomonadota</taxon>
        <taxon>Alphaproteobacteria</taxon>
        <taxon>Hyphomonadales</taxon>
        <taxon>Hyphomonadaceae</taxon>
        <taxon>Hyphomonas</taxon>
    </lineage>
</organism>